<dbReference type="EMBL" id="JAHHHN010000010">
    <property type="protein sequence ID" value="MBW4563033.1"/>
    <property type="molecule type" value="Genomic_DNA"/>
</dbReference>
<reference evidence="1" key="2">
    <citation type="journal article" date="2022" name="Microbiol. Resour. Announc.">
        <title>Metagenome Sequencing to Explore Phylogenomics of Terrestrial Cyanobacteria.</title>
        <authorList>
            <person name="Ward R.D."/>
            <person name="Stajich J.E."/>
            <person name="Johansen J.R."/>
            <person name="Huntemann M."/>
            <person name="Clum A."/>
            <person name="Foster B."/>
            <person name="Foster B."/>
            <person name="Roux S."/>
            <person name="Palaniappan K."/>
            <person name="Varghese N."/>
            <person name="Mukherjee S."/>
            <person name="Reddy T.B.K."/>
            <person name="Daum C."/>
            <person name="Copeland A."/>
            <person name="Chen I.A."/>
            <person name="Ivanova N.N."/>
            <person name="Kyrpides N.C."/>
            <person name="Shapiro N."/>
            <person name="Eloe-Fadrosh E.A."/>
            <person name="Pietrasiak N."/>
        </authorList>
    </citation>
    <scope>NUCLEOTIDE SEQUENCE</scope>
    <source>
        <strain evidence="1">JT2-VF2</strain>
    </source>
</reference>
<dbReference type="PANTHER" id="PTHR35841">
    <property type="entry name" value="PHOSPHONATES-BINDING PERIPLASMIC PROTEIN"/>
    <property type="match status" value="1"/>
</dbReference>
<dbReference type="Pfam" id="PF12974">
    <property type="entry name" value="Phosphonate-bd"/>
    <property type="match status" value="1"/>
</dbReference>
<protein>
    <submittedName>
        <fullName evidence="1">Phosphate/phosphite/phosphonate ABC transporter substrate-binding protein</fullName>
    </submittedName>
</protein>
<comment type="caution">
    <text evidence="1">The sequence shown here is derived from an EMBL/GenBank/DDBJ whole genome shotgun (WGS) entry which is preliminary data.</text>
</comment>
<dbReference type="Gene3D" id="3.40.190.10">
    <property type="entry name" value="Periplasmic binding protein-like II"/>
    <property type="match status" value="2"/>
</dbReference>
<dbReference type="PANTHER" id="PTHR35841:SF1">
    <property type="entry name" value="PHOSPHONATES-BINDING PERIPLASMIC PROTEIN"/>
    <property type="match status" value="1"/>
</dbReference>
<evidence type="ECO:0000313" key="1">
    <source>
        <dbReference type="EMBL" id="MBW4563033.1"/>
    </source>
</evidence>
<sequence>MSWKLSRRFFILQMLFLTVKACQSTPSYEGELTIGSISYGGGEELINQYAKFNRYLAEKTKSHIKLEPAFNENKAIERLESRAWSLVFAPPGLAAIAISRHQYVPLFPLVGVSNLRSIFVVRKDSPIVELKQLQNQTVALGQPGSATGYYFPLYNLFGLTLSDIMFAPTPKTALEWVAEGKAAAGAVSIAEFNLYSSQLQQTQFRILYTDPHYVPSGVVLIGPNVERNRQEYIRKVMSEFPSVLAQEVGYVPNGKIPDYQYMISVVERVRLITPKLQNKPVRLIPN</sequence>
<evidence type="ECO:0000313" key="2">
    <source>
        <dbReference type="Proteomes" id="UP000715781"/>
    </source>
</evidence>
<organism evidence="1 2">
    <name type="scientific">Mojavia pulchra JT2-VF2</name>
    <dbReference type="NCBI Taxonomy" id="287848"/>
    <lineage>
        <taxon>Bacteria</taxon>
        <taxon>Bacillati</taxon>
        <taxon>Cyanobacteriota</taxon>
        <taxon>Cyanophyceae</taxon>
        <taxon>Nostocales</taxon>
        <taxon>Nostocaceae</taxon>
    </lineage>
</organism>
<dbReference type="Proteomes" id="UP000715781">
    <property type="component" value="Unassembled WGS sequence"/>
</dbReference>
<name>A0A951Q0C9_9NOST</name>
<accession>A0A951Q0C9</accession>
<reference evidence="1" key="1">
    <citation type="submission" date="2021-05" db="EMBL/GenBank/DDBJ databases">
        <authorList>
            <person name="Pietrasiak N."/>
            <person name="Ward R."/>
            <person name="Stajich J.E."/>
            <person name="Kurbessoian T."/>
        </authorList>
    </citation>
    <scope>NUCLEOTIDE SEQUENCE</scope>
    <source>
        <strain evidence="1">JT2-VF2</strain>
    </source>
</reference>
<dbReference type="SUPFAM" id="SSF53850">
    <property type="entry name" value="Periplasmic binding protein-like II"/>
    <property type="match status" value="1"/>
</dbReference>
<proteinExistence type="predicted"/>
<gene>
    <name evidence="1" type="ORF">KME32_18165</name>
</gene>
<dbReference type="AlphaFoldDB" id="A0A951Q0C9"/>